<accession>A0A4Q9QKR9</accession>
<evidence type="ECO:0000313" key="2">
    <source>
        <dbReference type="Proteomes" id="UP000292302"/>
    </source>
</evidence>
<protein>
    <submittedName>
        <fullName evidence="1">Uncharacterized protein</fullName>
    </submittedName>
</protein>
<keyword evidence="2" id="KW-1185">Reference proteome</keyword>
<reference evidence="1 2" key="1">
    <citation type="submission" date="2018-06" db="EMBL/GenBank/DDBJ databases">
        <title>Three novel Pseudomonas species isolated from symptomatic oak.</title>
        <authorList>
            <person name="Bueno-Gonzalez V."/>
            <person name="Brady C."/>
        </authorList>
    </citation>
    <scope>NUCLEOTIDE SEQUENCE [LARGE SCALE GENOMIC DNA]</scope>
    <source>
        <strain evidence="1 2">P9A</strain>
    </source>
</reference>
<proteinExistence type="predicted"/>
<dbReference type="EMBL" id="QJUI01000013">
    <property type="protein sequence ID" value="TBU76826.1"/>
    <property type="molecule type" value="Genomic_DNA"/>
</dbReference>
<dbReference type="AlphaFoldDB" id="A0A4Q9QKR9"/>
<name>A0A4Q9QKR9_9GAMM</name>
<evidence type="ECO:0000313" key="1">
    <source>
        <dbReference type="EMBL" id="TBU76826.1"/>
    </source>
</evidence>
<organism evidence="1 2">
    <name type="scientific">Phytopseudomonas daroniae</name>
    <dbReference type="NCBI Taxonomy" id="2487519"/>
    <lineage>
        <taxon>Bacteria</taxon>
        <taxon>Pseudomonadati</taxon>
        <taxon>Pseudomonadota</taxon>
        <taxon>Gammaproteobacteria</taxon>
        <taxon>Pseudomonadales</taxon>
        <taxon>Pseudomonadaceae</taxon>
        <taxon>Phytopseudomonas</taxon>
    </lineage>
</organism>
<comment type="caution">
    <text evidence="1">The sequence shown here is derived from an EMBL/GenBank/DDBJ whole genome shotgun (WGS) entry which is preliminary data.</text>
</comment>
<gene>
    <name evidence="1" type="ORF">DNK06_16180</name>
</gene>
<sequence length="66" mass="6846">MLLEHQTLFMRASNLVGSNALGFGQRVGVEPVALGDLALELPALLSHLLAQSPALDKPPQAGGADQ</sequence>
<dbReference type="Proteomes" id="UP000292302">
    <property type="component" value="Unassembled WGS sequence"/>
</dbReference>